<organism evidence="2 3">
    <name type="scientific">Halobium palmae</name>
    <dbReference type="NCBI Taxonomy" id="1776492"/>
    <lineage>
        <taxon>Archaea</taxon>
        <taxon>Methanobacteriati</taxon>
        <taxon>Methanobacteriota</taxon>
        <taxon>Stenosarchaea group</taxon>
        <taxon>Halobacteria</taxon>
        <taxon>Halobacteriales</taxon>
        <taxon>Haloferacaceae</taxon>
        <taxon>Halobium</taxon>
    </lineage>
</organism>
<reference evidence="2 3" key="1">
    <citation type="journal article" date="2019" name="Int. J. Syst. Evol. Microbiol.">
        <title>The Global Catalogue of Microorganisms (GCM) 10K type strain sequencing project: providing services to taxonomists for standard genome sequencing and annotation.</title>
        <authorList>
            <consortium name="The Broad Institute Genomics Platform"/>
            <consortium name="The Broad Institute Genome Sequencing Center for Infectious Disease"/>
            <person name="Wu L."/>
            <person name="Ma J."/>
        </authorList>
    </citation>
    <scope>NUCLEOTIDE SEQUENCE [LARGE SCALE GENOMIC DNA]</scope>
    <source>
        <strain evidence="2 3">NBRC 111368</strain>
    </source>
</reference>
<keyword evidence="2" id="KW-0378">Hydrolase</keyword>
<gene>
    <name evidence="2" type="ORF">ACFQE1_10215</name>
</gene>
<dbReference type="EMBL" id="JBHSWU010000266">
    <property type="protein sequence ID" value="MFC6724741.1"/>
    <property type="molecule type" value="Genomic_DNA"/>
</dbReference>
<evidence type="ECO:0000256" key="1">
    <source>
        <dbReference type="SAM" id="Phobius"/>
    </source>
</evidence>
<feature type="transmembrane region" description="Helical" evidence="1">
    <location>
        <begin position="64"/>
        <end position="83"/>
    </location>
</feature>
<dbReference type="Proteomes" id="UP001596328">
    <property type="component" value="Unassembled WGS sequence"/>
</dbReference>
<protein>
    <submittedName>
        <fullName evidence="2">Metal-dependent hydrolase</fullName>
    </submittedName>
</protein>
<accession>A0ABD5RZL9</accession>
<name>A0ABD5RZL9_9EURY</name>
<dbReference type="AlphaFoldDB" id="A0ABD5RZL9"/>
<keyword evidence="3" id="KW-1185">Reference proteome</keyword>
<evidence type="ECO:0000313" key="2">
    <source>
        <dbReference type="EMBL" id="MFC6724741.1"/>
    </source>
</evidence>
<keyword evidence="1" id="KW-1133">Transmembrane helix</keyword>
<comment type="caution">
    <text evidence="2">The sequence shown here is derived from an EMBL/GenBank/DDBJ whole genome shotgun (WGS) entry which is preliminary data.</text>
</comment>
<dbReference type="GO" id="GO:0016787">
    <property type="term" value="F:hydrolase activity"/>
    <property type="evidence" value="ECO:0007669"/>
    <property type="project" value="UniProtKB-KW"/>
</dbReference>
<keyword evidence="1" id="KW-0812">Transmembrane</keyword>
<proteinExistence type="predicted"/>
<keyword evidence="1" id="KW-0472">Membrane</keyword>
<feature type="non-terminal residue" evidence="2">
    <location>
        <position position="85"/>
    </location>
</feature>
<sequence>MWPWEHVAVGYIAYSLLSRTPVARRPGRRESVAVVLGALGPDLIDKPLSWGLGLFADGYSMGHSVFFAVPLALAAVVVGVRLGER</sequence>
<evidence type="ECO:0000313" key="3">
    <source>
        <dbReference type="Proteomes" id="UP001596328"/>
    </source>
</evidence>